<keyword evidence="2" id="KW-1185">Reference proteome</keyword>
<evidence type="ECO:0000313" key="2">
    <source>
        <dbReference type="Proteomes" id="UP001501508"/>
    </source>
</evidence>
<protein>
    <submittedName>
        <fullName evidence="1">Uncharacterized protein</fullName>
    </submittedName>
</protein>
<sequence length="64" mass="7115">MPAEDINKYKISQRAESEEYECNPYRASVAPSGDGEADSIKQESCQKNVCSEKAVYAGQPRNRS</sequence>
<comment type="caution">
    <text evidence="1">The sequence shown here is derived from an EMBL/GenBank/DDBJ whole genome shotgun (WGS) entry which is preliminary data.</text>
</comment>
<dbReference type="EMBL" id="BAABEY010000002">
    <property type="protein sequence ID" value="GAA4432955.1"/>
    <property type="molecule type" value="Genomic_DNA"/>
</dbReference>
<organism evidence="1 2">
    <name type="scientific">Ravibacter arvi</name>
    <dbReference type="NCBI Taxonomy" id="2051041"/>
    <lineage>
        <taxon>Bacteria</taxon>
        <taxon>Pseudomonadati</taxon>
        <taxon>Bacteroidota</taxon>
        <taxon>Cytophagia</taxon>
        <taxon>Cytophagales</taxon>
        <taxon>Spirosomataceae</taxon>
        <taxon>Ravibacter</taxon>
    </lineage>
</organism>
<evidence type="ECO:0000313" key="1">
    <source>
        <dbReference type="EMBL" id="GAA4432955.1"/>
    </source>
</evidence>
<gene>
    <name evidence="1" type="ORF">GCM10023091_05910</name>
</gene>
<name>A0ABP8LN76_9BACT</name>
<reference evidence="2" key="1">
    <citation type="journal article" date="2019" name="Int. J. Syst. Evol. Microbiol.">
        <title>The Global Catalogue of Microorganisms (GCM) 10K type strain sequencing project: providing services to taxonomists for standard genome sequencing and annotation.</title>
        <authorList>
            <consortium name="The Broad Institute Genomics Platform"/>
            <consortium name="The Broad Institute Genome Sequencing Center for Infectious Disease"/>
            <person name="Wu L."/>
            <person name="Ma J."/>
        </authorList>
    </citation>
    <scope>NUCLEOTIDE SEQUENCE [LARGE SCALE GENOMIC DNA]</scope>
    <source>
        <strain evidence="2">JCM 31920</strain>
    </source>
</reference>
<accession>A0ABP8LN76</accession>
<dbReference type="Proteomes" id="UP001501508">
    <property type="component" value="Unassembled WGS sequence"/>
</dbReference>
<proteinExistence type="predicted"/>